<dbReference type="Proteomes" id="UP001529510">
    <property type="component" value="Unassembled WGS sequence"/>
</dbReference>
<organism evidence="1 2">
    <name type="scientific">Cirrhinus mrigala</name>
    <name type="common">Mrigala</name>
    <dbReference type="NCBI Taxonomy" id="683832"/>
    <lineage>
        <taxon>Eukaryota</taxon>
        <taxon>Metazoa</taxon>
        <taxon>Chordata</taxon>
        <taxon>Craniata</taxon>
        <taxon>Vertebrata</taxon>
        <taxon>Euteleostomi</taxon>
        <taxon>Actinopterygii</taxon>
        <taxon>Neopterygii</taxon>
        <taxon>Teleostei</taxon>
        <taxon>Ostariophysi</taxon>
        <taxon>Cypriniformes</taxon>
        <taxon>Cyprinidae</taxon>
        <taxon>Labeoninae</taxon>
        <taxon>Labeonini</taxon>
        <taxon>Cirrhinus</taxon>
    </lineage>
</organism>
<comment type="caution">
    <text evidence="1">The sequence shown here is derived from an EMBL/GenBank/DDBJ whole genome shotgun (WGS) entry which is preliminary data.</text>
</comment>
<evidence type="ECO:0000313" key="2">
    <source>
        <dbReference type="Proteomes" id="UP001529510"/>
    </source>
</evidence>
<accession>A0ABD0RN24</accession>
<name>A0ABD0RN24_CIRMR</name>
<dbReference type="EMBL" id="JAMKFB020000002">
    <property type="protein sequence ID" value="KAL0199716.1"/>
    <property type="molecule type" value="Genomic_DNA"/>
</dbReference>
<feature type="non-terminal residue" evidence="1">
    <location>
        <position position="1"/>
    </location>
</feature>
<feature type="non-terminal residue" evidence="1">
    <location>
        <position position="100"/>
    </location>
</feature>
<evidence type="ECO:0000313" key="1">
    <source>
        <dbReference type="EMBL" id="KAL0199716.1"/>
    </source>
</evidence>
<proteinExistence type="predicted"/>
<keyword evidence="2" id="KW-1185">Reference proteome</keyword>
<protein>
    <submittedName>
        <fullName evidence="1">Uncharacterized protein</fullName>
    </submittedName>
</protein>
<dbReference type="AlphaFoldDB" id="A0ABD0RN24"/>
<reference evidence="1 2" key="1">
    <citation type="submission" date="2024-05" db="EMBL/GenBank/DDBJ databases">
        <title>Genome sequencing and assembly of Indian major carp, Cirrhinus mrigala (Hamilton, 1822).</title>
        <authorList>
            <person name="Mohindra V."/>
            <person name="Chowdhury L.M."/>
            <person name="Lal K."/>
            <person name="Jena J.K."/>
        </authorList>
    </citation>
    <scope>NUCLEOTIDE SEQUENCE [LARGE SCALE GENOMIC DNA]</scope>
    <source>
        <strain evidence="1">CM1030</strain>
        <tissue evidence="1">Blood</tissue>
    </source>
</reference>
<gene>
    <name evidence="1" type="ORF">M9458_002903</name>
</gene>
<sequence length="100" mass="11185">KRRIPDGSSGVKMAVPTQIGRTGSVSSLGNSPTATLGGLNNNHKLWCCHELDFRSGVKIEELNRLIHEFSKQDQREYDDQRALEIHTAKDFIFSMLGNTI</sequence>